<dbReference type="EMBL" id="BQNB010019711">
    <property type="protein sequence ID" value="GJT88240.1"/>
    <property type="molecule type" value="Genomic_DNA"/>
</dbReference>
<protein>
    <submittedName>
        <fullName evidence="2">Uncharacterized protein</fullName>
    </submittedName>
</protein>
<evidence type="ECO:0000256" key="1">
    <source>
        <dbReference type="SAM" id="MobiDB-lite"/>
    </source>
</evidence>
<evidence type="ECO:0000313" key="3">
    <source>
        <dbReference type="Proteomes" id="UP001151760"/>
    </source>
</evidence>
<comment type="caution">
    <text evidence="2">The sequence shown here is derived from an EMBL/GenBank/DDBJ whole genome shotgun (WGS) entry which is preliminary data.</text>
</comment>
<proteinExistence type="predicted"/>
<organism evidence="2 3">
    <name type="scientific">Tanacetum coccineum</name>
    <dbReference type="NCBI Taxonomy" id="301880"/>
    <lineage>
        <taxon>Eukaryota</taxon>
        <taxon>Viridiplantae</taxon>
        <taxon>Streptophyta</taxon>
        <taxon>Embryophyta</taxon>
        <taxon>Tracheophyta</taxon>
        <taxon>Spermatophyta</taxon>
        <taxon>Magnoliopsida</taxon>
        <taxon>eudicotyledons</taxon>
        <taxon>Gunneridae</taxon>
        <taxon>Pentapetalae</taxon>
        <taxon>asterids</taxon>
        <taxon>campanulids</taxon>
        <taxon>Asterales</taxon>
        <taxon>Asteraceae</taxon>
        <taxon>Asteroideae</taxon>
        <taxon>Anthemideae</taxon>
        <taxon>Anthemidinae</taxon>
        <taxon>Tanacetum</taxon>
    </lineage>
</organism>
<reference evidence="2" key="1">
    <citation type="journal article" date="2022" name="Int. J. Mol. Sci.">
        <title>Draft Genome of Tanacetum Coccineum: Genomic Comparison of Closely Related Tanacetum-Family Plants.</title>
        <authorList>
            <person name="Yamashiro T."/>
            <person name="Shiraishi A."/>
            <person name="Nakayama K."/>
            <person name="Satake H."/>
        </authorList>
    </citation>
    <scope>NUCLEOTIDE SEQUENCE</scope>
</reference>
<keyword evidence="3" id="KW-1185">Reference proteome</keyword>
<name>A0ABQ5HKD5_9ASTR</name>
<feature type="compositionally biased region" description="Basic and acidic residues" evidence="1">
    <location>
        <begin position="74"/>
        <end position="111"/>
    </location>
</feature>
<reference evidence="2" key="2">
    <citation type="submission" date="2022-01" db="EMBL/GenBank/DDBJ databases">
        <authorList>
            <person name="Yamashiro T."/>
            <person name="Shiraishi A."/>
            <person name="Satake H."/>
            <person name="Nakayama K."/>
        </authorList>
    </citation>
    <scope>NUCLEOTIDE SEQUENCE</scope>
</reference>
<feature type="compositionally biased region" description="Basic residues" evidence="1">
    <location>
        <begin position="150"/>
        <end position="166"/>
    </location>
</feature>
<sequence>MYTHCPVTYPKEVEETLGTQMEVEPLDQMKIEDVGLDICNQGIPLSSREVSSFDEPKPQLQLLPNCSSLDESLGEERGRDPPTKPHSPDSLKMKETNQAKVQEQDAKDKKGTYRVRLSESNNAKHKGAKQAYKHGGRQSKNEQANTKSNHSTKTRSHKKSNRAKIP</sequence>
<gene>
    <name evidence="2" type="ORF">Tco_1069957</name>
</gene>
<dbReference type="Proteomes" id="UP001151760">
    <property type="component" value="Unassembled WGS sequence"/>
</dbReference>
<accession>A0ABQ5HKD5</accession>
<feature type="compositionally biased region" description="Basic residues" evidence="1">
    <location>
        <begin position="123"/>
        <end position="137"/>
    </location>
</feature>
<evidence type="ECO:0000313" key="2">
    <source>
        <dbReference type="EMBL" id="GJT88240.1"/>
    </source>
</evidence>
<feature type="region of interest" description="Disordered" evidence="1">
    <location>
        <begin position="48"/>
        <end position="166"/>
    </location>
</feature>